<feature type="transmembrane region" description="Helical" evidence="1">
    <location>
        <begin position="15"/>
        <end position="38"/>
    </location>
</feature>
<keyword evidence="1" id="KW-1133">Transmembrane helix</keyword>
<evidence type="ECO:0000256" key="1">
    <source>
        <dbReference type="SAM" id="Phobius"/>
    </source>
</evidence>
<dbReference type="Proteomes" id="UP000482155">
    <property type="component" value="Unassembled WGS sequence"/>
</dbReference>
<dbReference type="EMBL" id="JAAIVB010000079">
    <property type="protein sequence ID" value="NEX64409.1"/>
    <property type="molecule type" value="Genomic_DNA"/>
</dbReference>
<name>A0A6B3SZQ5_9BURK</name>
<comment type="caution">
    <text evidence="2">The sequence shown here is derived from an EMBL/GenBank/DDBJ whole genome shotgun (WGS) entry which is preliminary data.</text>
</comment>
<accession>A0A6B3SZQ5</accession>
<sequence length="78" mass="9130">MNAILAALYESLSELFFQAVFRLFDLASSLFWGLTGVLRAGKREWAAMCDRHAFQQACRVMRPVQVVPRRQARLDWRR</sequence>
<gene>
    <name evidence="2" type="ORF">G3574_25285</name>
</gene>
<evidence type="ECO:0000313" key="3">
    <source>
        <dbReference type="Proteomes" id="UP000482155"/>
    </source>
</evidence>
<dbReference type="AlphaFoldDB" id="A0A6B3SZQ5"/>
<protein>
    <submittedName>
        <fullName evidence="2">Uncharacterized protein</fullName>
    </submittedName>
</protein>
<keyword evidence="1" id="KW-0812">Transmembrane</keyword>
<organism evidence="2 3">
    <name type="scientific">Noviherbaspirillum galbum</name>
    <dbReference type="NCBI Taxonomy" id="2709383"/>
    <lineage>
        <taxon>Bacteria</taxon>
        <taxon>Pseudomonadati</taxon>
        <taxon>Pseudomonadota</taxon>
        <taxon>Betaproteobacteria</taxon>
        <taxon>Burkholderiales</taxon>
        <taxon>Oxalobacteraceae</taxon>
        <taxon>Noviherbaspirillum</taxon>
    </lineage>
</organism>
<reference evidence="2 3" key="1">
    <citation type="submission" date="2020-02" db="EMBL/GenBank/DDBJ databases">
        <authorList>
            <person name="Kim M.K."/>
        </authorList>
    </citation>
    <scope>NUCLEOTIDE SEQUENCE [LARGE SCALE GENOMIC DNA]</scope>
    <source>
        <strain evidence="2 3">17J57-3</strain>
    </source>
</reference>
<proteinExistence type="predicted"/>
<keyword evidence="1" id="KW-0472">Membrane</keyword>
<keyword evidence="3" id="KW-1185">Reference proteome</keyword>
<dbReference type="RefSeq" id="WP_163968338.1">
    <property type="nucleotide sequence ID" value="NZ_JAAIVB010000079.1"/>
</dbReference>
<evidence type="ECO:0000313" key="2">
    <source>
        <dbReference type="EMBL" id="NEX64409.1"/>
    </source>
</evidence>